<name>A0A7W1T5A7_9LIST</name>
<feature type="domain" description="Bacterial Ig" evidence="2">
    <location>
        <begin position="239"/>
        <end position="319"/>
    </location>
</feature>
<dbReference type="Pfam" id="PF17936">
    <property type="entry name" value="Big_6"/>
    <property type="match status" value="4"/>
</dbReference>
<evidence type="ECO:0000313" key="4">
    <source>
        <dbReference type="Proteomes" id="UP000548787"/>
    </source>
</evidence>
<dbReference type="InterPro" id="IPR013783">
    <property type="entry name" value="Ig-like_fold"/>
</dbReference>
<proteinExistence type="predicted"/>
<dbReference type="InterPro" id="IPR041498">
    <property type="entry name" value="Big_6"/>
</dbReference>
<comment type="caution">
    <text evidence="3">The sequence shown here is derived from an EMBL/GenBank/DDBJ whole genome shotgun (WGS) entry which is preliminary data.</text>
</comment>
<protein>
    <recommendedName>
        <fullName evidence="2">Bacterial Ig domain-containing protein</fullName>
    </recommendedName>
</protein>
<organism evidence="3 4">
    <name type="scientific">Listeria rustica</name>
    <dbReference type="NCBI Taxonomy" id="2713503"/>
    <lineage>
        <taxon>Bacteria</taxon>
        <taxon>Bacillati</taxon>
        <taxon>Bacillota</taxon>
        <taxon>Bacilli</taxon>
        <taxon>Bacillales</taxon>
        <taxon>Listeriaceae</taxon>
        <taxon>Listeria</taxon>
    </lineage>
</organism>
<dbReference type="Proteomes" id="UP000548787">
    <property type="component" value="Unassembled WGS sequence"/>
</dbReference>
<sequence length="757" mass="78775">MNKKKLVNKVMVVAAASAITLTSLAGPVNVFAQEAVASSPLFTLTSPIDVQLVGQTTIRPGASSYTVNVRTQNDNGDWVPYAGLELLAISSSSESWKHDDQAVVTDANGNATVQLPNGQVFANNDTTGIVVNNTNLGLASYIVQRDSSVSPPTIMPITSSDTKVTGWWGGYEMGDRVEMRTMDDPTIRYANVITKGGSYTYNLTSTFAPGTVVMVRVRDIYGKYSEFNTRIVTKSETAAPFAPTLNPLTNMDTVITGNGEADADVKVTLPNGFNVTGRTDGSGAFSVTIPKQKEGDKVQVTLTDDFGNVGATAEVTVTDAMGPVAPIVNPVLVGETTLTGKTEANATVEITLPDGAYKTITAEADGSFTTSIPAQEAGAIIKVVATDVNGNKGAEATVVVGDSALEAPVLNNITNLDTTITGKGADGATVTVTANGVDYTATVANGVFSVTVPKQTAGTTVTATQTKNGVTSEMASKVVTDGSTAPGKVTLDPMDNHKTALTGKGTPGLTAETTIAGKTYTAKIDASGHFSITIPKQKADTIISVHEVNETGVKGTDTKVKVYNHIPSLTSGKIVVNDVYPEQQAITGTAPADAELVRLVVNGVAQRNVQVVDGEFSIYSRFVTDSTGKSVRLKAGDVVEVDYGNKTPANQVAKTIVIKEIVKPTINATAAKAEHITGSVPVGTQTLRLIVNGVAQRVITPTITTGGGINADGTFSFYSRFVKDAQGNSVRLQAGDVITIDYGVQVSGDTASSITVK</sequence>
<feature type="domain" description="Bacterial Ig" evidence="2">
    <location>
        <begin position="485"/>
        <end position="562"/>
    </location>
</feature>
<evidence type="ECO:0000259" key="2">
    <source>
        <dbReference type="Pfam" id="PF17936"/>
    </source>
</evidence>
<feature type="domain" description="Bacterial Ig" evidence="2">
    <location>
        <begin position="323"/>
        <end position="402"/>
    </location>
</feature>
<keyword evidence="4" id="KW-1185">Reference proteome</keyword>
<keyword evidence="1" id="KW-0732">Signal</keyword>
<evidence type="ECO:0000313" key="3">
    <source>
        <dbReference type="EMBL" id="MBA3925596.1"/>
    </source>
</evidence>
<gene>
    <name evidence="3" type="ORF">HPK16_04495</name>
</gene>
<accession>A0A7W1T5A7</accession>
<feature type="signal peptide" evidence="1">
    <location>
        <begin position="1"/>
        <end position="25"/>
    </location>
</feature>
<feature type="domain" description="Bacterial Ig" evidence="2">
    <location>
        <begin position="406"/>
        <end position="481"/>
    </location>
</feature>
<dbReference type="EMBL" id="JABJVM010000003">
    <property type="protein sequence ID" value="MBA3925596.1"/>
    <property type="molecule type" value="Genomic_DNA"/>
</dbReference>
<reference evidence="3 4" key="1">
    <citation type="submission" date="2020-08" db="EMBL/GenBank/DDBJ databases">
        <title>Listeria ohnekaius sp. nov. and Listeria portnoyii sp. nov. isolated from non-agricultural and natural environments.</title>
        <authorList>
            <person name="Weller D."/>
            <person name="Belias A.M."/>
            <person name="Liao J."/>
            <person name="Guo S."/>
            <person name="Orsi R.H."/>
            <person name="Wiedmann M."/>
        </authorList>
    </citation>
    <scope>NUCLEOTIDE SEQUENCE [LARGE SCALE GENOMIC DNA]</scope>
    <source>
        <strain evidence="3 4">FSL W9-0585</strain>
    </source>
</reference>
<feature type="chain" id="PRO_5039254526" description="Bacterial Ig domain-containing protein" evidence="1">
    <location>
        <begin position="26"/>
        <end position="757"/>
    </location>
</feature>
<dbReference type="RefSeq" id="WP_181675817.1">
    <property type="nucleotide sequence ID" value="NZ_JABJVM010000003.1"/>
</dbReference>
<dbReference type="AlphaFoldDB" id="A0A7W1T5A7"/>
<dbReference type="NCBIfam" id="NF033510">
    <property type="entry name" value="Ca_tandemer"/>
    <property type="match status" value="3"/>
</dbReference>
<evidence type="ECO:0000256" key="1">
    <source>
        <dbReference type="SAM" id="SignalP"/>
    </source>
</evidence>
<dbReference type="Gene3D" id="2.60.40.10">
    <property type="entry name" value="Immunoglobulins"/>
    <property type="match status" value="4"/>
</dbReference>